<dbReference type="Proteomes" id="UP000576645">
    <property type="component" value="Unassembled WGS sequence"/>
</dbReference>
<sequence length="298" mass="34145">MKLTRPVTKLWGVFILVTTESQVVYEHRLITFSAIEIMGTDSELSQMGSAKVRLIERQGQRYIQKQGVNEIERGFYFTAAKVLSERGVHSPSLVRAEGDSIVIEYIPHAVTLEELTSSSQAFSQIAAIHQTPIDSDWALKQHSWSDDALRTAFQLLSLNSQEQSVLKKLQSQSHVIFDYPTLLSGDTNDGNWGRRENGELVLFDWERFSMGSPAIDLVPLIKGLGDEEAMLRIVDSYMNIHKTMPREELFRHVIIAKAWIVVEVTNLLYERQKPQLQKYLDWFNANLPRWIRDVEALV</sequence>
<reference evidence="1 2" key="1">
    <citation type="submission" date="2019-09" db="EMBL/GenBank/DDBJ databases">
        <title>Draft genome sequencing and comparative genomics of hatchery-associated Vibrios.</title>
        <authorList>
            <person name="Kehlet-Delgado H."/>
            <person name="Mueller R.S."/>
        </authorList>
    </citation>
    <scope>NUCLEOTIDE SEQUENCE [LARGE SCALE GENOMIC DNA]</scope>
    <source>
        <strain evidence="1 2">09-121-3</strain>
    </source>
</reference>
<accession>A0AAP6ZRL4</accession>
<dbReference type="InterPro" id="IPR011009">
    <property type="entry name" value="Kinase-like_dom_sf"/>
</dbReference>
<evidence type="ECO:0000313" key="2">
    <source>
        <dbReference type="Proteomes" id="UP000576645"/>
    </source>
</evidence>
<dbReference type="AlphaFoldDB" id="A0AAP6ZRL4"/>
<proteinExistence type="predicted"/>
<dbReference type="EMBL" id="VTXP01000006">
    <property type="protein sequence ID" value="NOJ23657.1"/>
    <property type="molecule type" value="Genomic_DNA"/>
</dbReference>
<dbReference type="SUPFAM" id="SSF56112">
    <property type="entry name" value="Protein kinase-like (PK-like)"/>
    <property type="match status" value="1"/>
</dbReference>
<evidence type="ECO:0000313" key="1">
    <source>
        <dbReference type="EMBL" id="NOJ23657.1"/>
    </source>
</evidence>
<comment type="caution">
    <text evidence="1">The sequence shown here is derived from an EMBL/GenBank/DDBJ whole genome shotgun (WGS) entry which is preliminary data.</text>
</comment>
<organism evidence="1 2">
    <name type="scientific">Vibrio coralliilyticus</name>
    <dbReference type="NCBI Taxonomy" id="190893"/>
    <lineage>
        <taxon>Bacteria</taxon>
        <taxon>Pseudomonadati</taxon>
        <taxon>Pseudomonadota</taxon>
        <taxon>Gammaproteobacteria</taxon>
        <taxon>Vibrionales</taxon>
        <taxon>Vibrionaceae</taxon>
        <taxon>Vibrio</taxon>
    </lineage>
</organism>
<evidence type="ECO:0008006" key="3">
    <source>
        <dbReference type="Google" id="ProtNLM"/>
    </source>
</evidence>
<protein>
    <recommendedName>
        <fullName evidence="3">Choline kinase</fullName>
    </recommendedName>
</protein>
<gene>
    <name evidence="1" type="ORF">F0238_13050</name>
</gene>
<name>A0AAP6ZRL4_9VIBR</name>